<feature type="compositionally biased region" description="Basic and acidic residues" evidence="1">
    <location>
        <begin position="202"/>
        <end position="212"/>
    </location>
</feature>
<dbReference type="InterPro" id="IPR017894">
    <property type="entry name" value="HTH_IS21_transposase_type"/>
</dbReference>
<feature type="region of interest" description="Disordered" evidence="1">
    <location>
        <begin position="202"/>
        <end position="228"/>
    </location>
</feature>
<evidence type="ECO:0000313" key="3">
    <source>
        <dbReference type="EMBL" id="MBB4000947.1"/>
    </source>
</evidence>
<dbReference type="PROSITE" id="PS50531">
    <property type="entry name" value="HTH_IS21"/>
    <property type="match status" value="1"/>
</dbReference>
<protein>
    <submittedName>
        <fullName evidence="3">Transposase</fullName>
    </submittedName>
</protein>
<gene>
    <name evidence="3" type="ORF">GGR04_004833</name>
</gene>
<evidence type="ECO:0000313" key="4">
    <source>
        <dbReference type="Proteomes" id="UP000542776"/>
    </source>
</evidence>
<feature type="compositionally biased region" description="Basic and acidic residues" evidence="1">
    <location>
        <begin position="219"/>
        <end position="228"/>
    </location>
</feature>
<dbReference type="Proteomes" id="UP000542776">
    <property type="component" value="Unassembled WGS sequence"/>
</dbReference>
<dbReference type="InterPro" id="IPR002560">
    <property type="entry name" value="Transposase_DDE"/>
</dbReference>
<organism evidence="3 4">
    <name type="scientific">Aureimonas pseudogalii</name>
    <dbReference type="NCBI Taxonomy" id="1744844"/>
    <lineage>
        <taxon>Bacteria</taxon>
        <taxon>Pseudomonadati</taxon>
        <taxon>Pseudomonadota</taxon>
        <taxon>Alphaproteobacteria</taxon>
        <taxon>Hyphomicrobiales</taxon>
        <taxon>Aurantimonadaceae</taxon>
        <taxon>Aureimonas</taxon>
    </lineage>
</organism>
<name>A0A7W6MML0_9HYPH</name>
<reference evidence="3 4" key="1">
    <citation type="submission" date="2020-08" db="EMBL/GenBank/DDBJ databases">
        <title>Genomic Encyclopedia of Type Strains, Phase IV (KMG-IV): sequencing the most valuable type-strain genomes for metagenomic binning, comparative biology and taxonomic classification.</title>
        <authorList>
            <person name="Goeker M."/>
        </authorList>
    </citation>
    <scope>NUCLEOTIDE SEQUENCE [LARGE SCALE GENOMIC DNA]</scope>
    <source>
        <strain evidence="3 4">DSM 102238</strain>
    </source>
</reference>
<dbReference type="PANTHER" id="PTHR33498">
    <property type="entry name" value="TRANSPOSASE FOR INSERTION SEQUENCE ELEMENT IS1557"/>
    <property type="match status" value="1"/>
</dbReference>
<dbReference type="PANTHER" id="PTHR33498:SF1">
    <property type="entry name" value="TRANSPOSASE FOR INSERTION SEQUENCE ELEMENT IS1557"/>
    <property type="match status" value="1"/>
</dbReference>
<dbReference type="NCBIfam" id="NF033550">
    <property type="entry name" value="transpos_ISL3"/>
    <property type="match status" value="1"/>
</dbReference>
<comment type="caution">
    <text evidence="3">The sequence shown here is derived from an EMBL/GenBank/DDBJ whole genome shotgun (WGS) entry which is preliminary data.</text>
</comment>
<accession>A0A7W6MML0</accession>
<feature type="non-terminal residue" evidence="3">
    <location>
        <position position="1"/>
    </location>
</feature>
<dbReference type="Pfam" id="PF01610">
    <property type="entry name" value="DDE_Tnp_ISL3"/>
    <property type="match status" value="2"/>
</dbReference>
<dbReference type="AlphaFoldDB" id="A0A7W6MML0"/>
<evidence type="ECO:0000256" key="1">
    <source>
        <dbReference type="SAM" id="MobiDB-lite"/>
    </source>
</evidence>
<sequence>QGRPVQLRLRLRRFTCRNSACHRQTFCERLDTAARPFARRSERLRDVQRQLGLALGGEAAERLSHRLGLPTSADTLLRLVRSGTAAPTFSPRVIGIDEWAWRRGRRYGTMIVDLERNEIVDLLPDRNAGTLADWLAAHPTVETIARDRAEVFAEGIRAGAPMARQVVDRWHLLCNVGTAFQTIVAAHHRRIKEVAEAIRSSEQEAAHRERLAMRTPTAAERRSQARHEPRAEAYAEMERLLAAGSSQAGVSRALGLDRKTVRRWVRGSGPPRWKKPRRPSAIDPFRDHLEQRWREGCRNGAELARELQRQGAGVHPRVVREWATRRRREGIDRLDRNRCLSGPCWRPPSITRTARLLQCDLDKLADEDRRFVDRLRRSIPDLSIVVDLVERLTKLLRRQSAESLAAWFTDAAATPLARFAANLHRDIDALAAAIETPWTTSPVEGQISRLKMIKRTMYGRAGFDLLRERVLAST</sequence>
<dbReference type="EMBL" id="JACIEK010000049">
    <property type="protein sequence ID" value="MBB4000947.1"/>
    <property type="molecule type" value="Genomic_DNA"/>
</dbReference>
<feature type="domain" description="HTH IS21-type" evidence="2">
    <location>
        <begin position="232"/>
        <end position="293"/>
    </location>
</feature>
<keyword evidence="4" id="KW-1185">Reference proteome</keyword>
<dbReference type="RefSeq" id="WP_183203054.1">
    <property type="nucleotide sequence ID" value="NZ_JACIEK010000049.1"/>
</dbReference>
<proteinExistence type="predicted"/>
<evidence type="ECO:0000259" key="2">
    <source>
        <dbReference type="PROSITE" id="PS50531"/>
    </source>
</evidence>
<dbReference type="InterPro" id="IPR047951">
    <property type="entry name" value="Transpos_ISL3"/>
</dbReference>